<dbReference type="Proteomes" id="UP000789719">
    <property type="component" value="Unassembled WGS sequence"/>
</dbReference>
<dbReference type="Pfam" id="PF04233">
    <property type="entry name" value="Phage_Mu_F"/>
    <property type="match status" value="1"/>
</dbReference>
<name>A0ABN8BSR9_9LACO</name>
<protein>
    <recommendedName>
        <fullName evidence="1">Phage head morphogenesis domain-containing protein</fullName>
    </recommendedName>
</protein>
<sequence>MDNYWTKRINDIMDLLDTRDEKLNAAMLKEYKAASDDISKRIADFYDKYAEDGTLNYEDARKQIRATDLSDYVKRANEYREASDKNPEMLRRLNAQYTTARLNRLELLKLEIDFRLIQASDKQDKSFTDYLSKESSYIYDQLVNGKTIDTLNDKEIETIIQNEWSGANYSQRLWRDNDLLANKLKDELVRAAINGSNPKVTAKKLRDSFGGTKPNTERLVRTESTYVANATIAKRYNDMGVKSYTFSAHIDSRTSSICRHLNGETFPLKDFKPGVNAPAMHPNCRSRIVPSDDDLSKYDKYLDEGTIDDLGKNESAQTKYLPKPLIGVDKWSEKELRTYVSENLGMELQETSRTKLSETALRQTAEVVGMFEKMYNALPNKIPKIEALTKTKAKNAIAWYSSYRESRKPIGFGINVSWFETADKLTNMVEYNVKQGWFSNNTNANHIMIHEFGHHVDGQLSVLNGENGKFSEWLFDKIKEDNSAFDDIKISRYAESFYQKTGSRTESFAEYFAEAYGETPGENAKTFKVYLEKYIQELVK</sequence>
<reference evidence="2 3" key="1">
    <citation type="submission" date="2021-11" db="EMBL/GenBank/DDBJ databases">
        <authorList>
            <person name="Depoorter E."/>
        </authorList>
    </citation>
    <scope>NUCLEOTIDE SEQUENCE [LARGE SCALE GENOMIC DNA]</scope>
    <source>
        <strain evidence="2 3">LMG 24286</strain>
    </source>
</reference>
<comment type="caution">
    <text evidence="2">The sequence shown here is derived from an EMBL/GenBank/DDBJ whole genome shotgun (WGS) entry which is preliminary data.</text>
</comment>
<keyword evidence="3" id="KW-1185">Reference proteome</keyword>
<gene>
    <name evidence="2" type="ORF">WGH24286_01719</name>
</gene>
<dbReference type="EMBL" id="CAKKNT010000030">
    <property type="protein sequence ID" value="CAH0419271.1"/>
    <property type="molecule type" value="Genomic_DNA"/>
</dbReference>
<dbReference type="NCBIfam" id="TIGR01641">
    <property type="entry name" value="phageSPP1_gp7"/>
    <property type="match status" value="1"/>
</dbReference>
<dbReference type="RefSeq" id="WP_230099313.1">
    <property type="nucleotide sequence ID" value="NZ_CAKKNT010000030.1"/>
</dbReference>
<evidence type="ECO:0000313" key="2">
    <source>
        <dbReference type="EMBL" id="CAH0419271.1"/>
    </source>
</evidence>
<evidence type="ECO:0000259" key="1">
    <source>
        <dbReference type="Pfam" id="PF04233"/>
    </source>
</evidence>
<organism evidence="2 3">
    <name type="scientific">Periweissella ghanensis</name>
    <dbReference type="NCBI Taxonomy" id="467997"/>
    <lineage>
        <taxon>Bacteria</taxon>
        <taxon>Bacillati</taxon>
        <taxon>Bacillota</taxon>
        <taxon>Bacilli</taxon>
        <taxon>Lactobacillales</taxon>
        <taxon>Lactobacillaceae</taxon>
        <taxon>Periweissella</taxon>
    </lineage>
</organism>
<dbReference type="SUPFAM" id="SSF55486">
    <property type="entry name" value="Metalloproteases ('zincins'), catalytic domain"/>
    <property type="match status" value="1"/>
</dbReference>
<accession>A0ABN8BSR9</accession>
<dbReference type="InterPro" id="IPR006528">
    <property type="entry name" value="Phage_head_morphogenesis_dom"/>
</dbReference>
<feature type="domain" description="Phage head morphogenesis" evidence="1">
    <location>
        <begin position="182"/>
        <end position="288"/>
    </location>
</feature>
<proteinExistence type="predicted"/>
<evidence type="ECO:0000313" key="3">
    <source>
        <dbReference type="Proteomes" id="UP000789719"/>
    </source>
</evidence>